<dbReference type="PANTHER" id="PTHR43718:SF7">
    <property type="entry name" value="LON PROTEASE HOMOLOG, MITOCHONDRIAL"/>
    <property type="match status" value="1"/>
</dbReference>
<feature type="compositionally biased region" description="Acidic residues" evidence="3">
    <location>
        <begin position="75"/>
        <end position="87"/>
    </location>
</feature>
<evidence type="ECO:0000256" key="2">
    <source>
        <dbReference type="ARBA" id="ARBA00022825"/>
    </source>
</evidence>
<sequence>MLRAAAVAGLPARLAAKRPLAVTVAARVALASTEARWPLLRALRCGGVPVPGRRVCLCSAAGDDSGSEAASSAAEGEEAASGEEGEGENASAIVPAVLRPEDCHTAILVGCAQVDSGIQLPHDYRLTISKCSASVCFAGKIICLSGPPGVGKTSIGRSIARALNRKFYRFSVGGLTDVAEIKITLKLVRQGVSNEPPRDITVVEADKKSVNFDVVTKVEDKNSKNSIAEDASVDVGPIDSSLDNINVVPLTTESEVGHNKHSNEAPTKTFAEETAKPSNTFKIPEANNESIHRTMEVLVDKPEEKVVVNASNLGNFVGKPVFQAERIYNQTPVGVVMGLAWNAMGGSTLYIETAKVEESKGKVTLVVTGQLAIS</sequence>
<dbReference type="Proteomes" id="UP000604825">
    <property type="component" value="Unassembled WGS sequence"/>
</dbReference>
<dbReference type="GO" id="GO:0007005">
    <property type="term" value="P:mitochondrion organization"/>
    <property type="evidence" value="ECO:0007669"/>
    <property type="project" value="TreeGrafter"/>
</dbReference>
<keyword evidence="1" id="KW-0645">Protease</keyword>
<evidence type="ECO:0000313" key="5">
    <source>
        <dbReference type="EMBL" id="CAD6210893.1"/>
    </source>
</evidence>
<keyword evidence="2" id="KW-0720">Serine protease</keyword>
<dbReference type="GO" id="GO:0006515">
    <property type="term" value="P:protein quality control for misfolded or incompletely synthesized proteins"/>
    <property type="evidence" value="ECO:0007669"/>
    <property type="project" value="TreeGrafter"/>
</dbReference>
<dbReference type="InterPro" id="IPR027417">
    <property type="entry name" value="P-loop_NTPase"/>
</dbReference>
<dbReference type="InterPro" id="IPR008269">
    <property type="entry name" value="Lon_proteolytic"/>
</dbReference>
<keyword evidence="6" id="KW-1185">Reference proteome</keyword>
<proteinExistence type="predicted"/>
<feature type="compositionally biased region" description="Low complexity" evidence="3">
    <location>
        <begin position="64"/>
        <end position="74"/>
    </location>
</feature>
<dbReference type="GO" id="GO:0003697">
    <property type="term" value="F:single-stranded DNA binding"/>
    <property type="evidence" value="ECO:0007669"/>
    <property type="project" value="TreeGrafter"/>
</dbReference>
<organism evidence="5 6">
    <name type="scientific">Miscanthus lutarioriparius</name>
    <dbReference type="NCBI Taxonomy" id="422564"/>
    <lineage>
        <taxon>Eukaryota</taxon>
        <taxon>Viridiplantae</taxon>
        <taxon>Streptophyta</taxon>
        <taxon>Embryophyta</taxon>
        <taxon>Tracheophyta</taxon>
        <taxon>Spermatophyta</taxon>
        <taxon>Magnoliopsida</taxon>
        <taxon>Liliopsida</taxon>
        <taxon>Poales</taxon>
        <taxon>Poaceae</taxon>
        <taxon>PACMAD clade</taxon>
        <taxon>Panicoideae</taxon>
        <taxon>Andropogonodae</taxon>
        <taxon>Andropogoneae</taxon>
        <taxon>Saccharinae</taxon>
        <taxon>Miscanthus</taxon>
    </lineage>
</organism>
<feature type="region of interest" description="Disordered" evidence="3">
    <location>
        <begin position="64"/>
        <end position="88"/>
    </location>
</feature>
<dbReference type="InterPro" id="IPR003593">
    <property type="entry name" value="AAA+_ATPase"/>
</dbReference>
<dbReference type="GO" id="GO:0004176">
    <property type="term" value="F:ATP-dependent peptidase activity"/>
    <property type="evidence" value="ECO:0007669"/>
    <property type="project" value="InterPro"/>
</dbReference>
<accession>A0A811MQU7</accession>
<dbReference type="InterPro" id="IPR027065">
    <property type="entry name" value="Lon_Prtase"/>
</dbReference>
<reference evidence="5" key="1">
    <citation type="submission" date="2020-10" db="EMBL/GenBank/DDBJ databases">
        <authorList>
            <person name="Han B."/>
            <person name="Lu T."/>
            <person name="Zhao Q."/>
            <person name="Huang X."/>
            <person name="Zhao Y."/>
        </authorList>
    </citation>
    <scope>NUCLEOTIDE SEQUENCE</scope>
</reference>
<dbReference type="EMBL" id="CAJGYO010000002">
    <property type="protein sequence ID" value="CAD6210893.1"/>
    <property type="molecule type" value="Genomic_DNA"/>
</dbReference>
<evidence type="ECO:0000313" key="6">
    <source>
        <dbReference type="Proteomes" id="UP000604825"/>
    </source>
</evidence>
<dbReference type="Pfam" id="PF00004">
    <property type="entry name" value="AAA"/>
    <property type="match status" value="1"/>
</dbReference>
<dbReference type="GO" id="GO:0004252">
    <property type="term" value="F:serine-type endopeptidase activity"/>
    <property type="evidence" value="ECO:0007669"/>
    <property type="project" value="InterPro"/>
</dbReference>
<dbReference type="GO" id="GO:0005524">
    <property type="term" value="F:ATP binding"/>
    <property type="evidence" value="ECO:0007669"/>
    <property type="project" value="InterPro"/>
</dbReference>
<feature type="domain" description="AAA+ ATPase" evidence="4">
    <location>
        <begin position="138"/>
        <end position="333"/>
    </location>
</feature>
<evidence type="ECO:0000259" key="4">
    <source>
        <dbReference type="SMART" id="SM00382"/>
    </source>
</evidence>
<protein>
    <recommendedName>
        <fullName evidence="4">AAA+ ATPase domain-containing protein</fullName>
    </recommendedName>
</protein>
<dbReference type="AlphaFoldDB" id="A0A811MQU7"/>
<dbReference type="PRINTS" id="PR00830">
    <property type="entry name" value="ENDOLAPTASE"/>
</dbReference>
<evidence type="ECO:0000256" key="3">
    <source>
        <dbReference type="SAM" id="MobiDB-lite"/>
    </source>
</evidence>
<dbReference type="Gene3D" id="3.30.230.10">
    <property type="match status" value="1"/>
</dbReference>
<comment type="caution">
    <text evidence="5">The sequence shown here is derived from an EMBL/GenBank/DDBJ whole genome shotgun (WGS) entry which is preliminary data.</text>
</comment>
<dbReference type="GO" id="GO:0016887">
    <property type="term" value="F:ATP hydrolysis activity"/>
    <property type="evidence" value="ECO:0007669"/>
    <property type="project" value="InterPro"/>
</dbReference>
<dbReference type="InterPro" id="IPR003959">
    <property type="entry name" value="ATPase_AAA_core"/>
</dbReference>
<evidence type="ECO:0000256" key="1">
    <source>
        <dbReference type="ARBA" id="ARBA00022670"/>
    </source>
</evidence>
<dbReference type="OrthoDB" id="2411602at2759"/>
<name>A0A811MQU7_9POAL</name>
<dbReference type="GO" id="GO:0051131">
    <property type="term" value="P:chaperone-mediated protein complex assembly"/>
    <property type="evidence" value="ECO:0007669"/>
    <property type="project" value="TreeGrafter"/>
</dbReference>
<dbReference type="SUPFAM" id="SSF52540">
    <property type="entry name" value="P-loop containing nucleoside triphosphate hydrolases"/>
    <property type="match status" value="1"/>
</dbReference>
<dbReference type="SMART" id="SM00382">
    <property type="entry name" value="AAA"/>
    <property type="match status" value="1"/>
</dbReference>
<gene>
    <name evidence="5" type="ORF">NCGR_LOCUS6928</name>
</gene>
<dbReference type="InterPro" id="IPR014721">
    <property type="entry name" value="Ribsml_uS5_D2-typ_fold_subgr"/>
</dbReference>
<dbReference type="PANTHER" id="PTHR43718">
    <property type="entry name" value="LON PROTEASE"/>
    <property type="match status" value="1"/>
</dbReference>
<dbReference type="Gene3D" id="3.40.50.300">
    <property type="entry name" value="P-loop containing nucleotide triphosphate hydrolases"/>
    <property type="match status" value="1"/>
</dbReference>
<dbReference type="Pfam" id="PF05362">
    <property type="entry name" value="Lon_C"/>
    <property type="match status" value="1"/>
</dbReference>
<dbReference type="GO" id="GO:0005759">
    <property type="term" value="C:mitochondrial matrix"/>
    <property type="evidence" value="ECO:0007669"/>
    <property type="project" value="TreeGrafter"/>
</dbReference>
<keyword evidence="2" id="KW-0378">Hydrolase</keyword>